<evidence type="ECO:0000256" key="4">
    <source>
        <dbReference type="ARBA" id="ARBA00023172"/>
    </source>
</evidence>
<dbReference type="PANTHER" id="PTHR30349">
    <property type="entry name" value="PHAGE INTEGRASE-RELATED"/>
    <property type="match status" value="1"/>
</dbReference>
<evidence type="ECO:0000256" key="3">
    <source>
        <dbReference type="ARBA" id="ARBA00023125"/>
    </source>
</evidence>
<dbReference type="Proteomes" id="UP000056322">
    <property type="component" value="Chromosome 1"/>
</dbReference>
<dbReference type="CDD" id="cd00397">
    <property type="entry name" value="DNA_BRE_C"/>
    <property type="match status" value="1"/>
</dbReference>
<dbReference type="AlphaFoldDB" id="A0A0B7IVW8"/>
<keyword evidence="7" id="KW-1185">Reference proteome</keyword>
<dbReference type="PROSITE" id="PS51898">
    <property type="entry name" value="TYR_RECOMBINASE"/>
    <property type="match status" value="1"/>
</dbReference>
<dbReference type="KEGG" id="mbac:BN1209_1439"/>
<keyword evidence="3" id="KW-0238">DNA-binding</keyword>
<dbReference type="Pfam" id="PF00589">
    <property type="entry name" value="Phage_integrase"/>
    <property type="match status" value="1"/>
</dbReference>
<dbReference type="GO" id="GO:0015074">
    <property type="term" value="P:DNA integration"/>
    <property type="evidence" value="ECO:0007669"/>
    <property type="project" value="UniProtKB-KW"/>
</dbReference>
<reference evidence="7" key="1">
    <citation type="submission" date="2014-12" db="EMBL/GenBank/DDBJ databases">
        <authorList>
            <person name="Salcher M.M."/>
        </authorList>
    </citation>
    <scope>NUCLEOTIDE SEQUENCE [LARGE SCALE GENOMIC DNA]</scope>
    <source>
        <strain evidence="7">MMS-10A-171</strain>
    </source>
</reference>
<dbReference type="InterPro" id="IPR050090">
    <property type="entry name" value="Tyrosine_recombinase_XerCD"/>
</dbReference>
<dbReference type="OrthoDB" id="305957at2"/>
<dbReference type="SUPFAM" id="SSF56349">
    <property type="entry name" value="DNA breaking-rejoining enzymes"/>
    <property type="match status" value="1"/>
</dbReference>
<dbReference type="GO" id="GO:0006310">
    <property type="term" value="P:DNA recombination"/>
    <property type="evidence" value="ECO:0007669"/>
    <property type="project" value="UniProtKB-KW"/>
</dbReference>
<proteinExistence type="inferred from homology"/>
<evidence type="ECO:0000259" key="5">
    <source>
        <dbReference type="PROSITE" id="PS51898"/>
    </source>
</evidence>
<dbReference type="RefSeq" id="WP_045751564.1">
    <property type="nucleotide sequence ID" value="NZ_LN794158.1"/>
</dbReference>
<keyword evidence="2" id="KW-0229">DNA integration</keyword>
<dbReference type="EMBL" id="LN794158">
    <property type="protein sequence ID" value="CEN56477.1"/>
    <property type="molecule type" value="Genomic_DNA"/>
</dbReference>
<name>A0A0B7IVW8_9PROT</name>
<dbReference type="HOGENOM" id="CLU_027562_29_0_4"/>
<dbReference type="InterPro" id="IPR011010">
    <property type="entry name" value="DNA_brk_join_enz"/>
</dbReference>
<gene>
    <name evidence="6" type="ORF">BN1209_1439</name>
</gene>
<dbReference type="Gene3D" id="1.10.443.10">
    <property type="entry name" value="Intergrase catalytic core"/>
    <property type="match status" value="1"/>
</dbReference>
<protein>
    <submittedName>
        <fullName evidence="6">Phage integrase family protein</fullName>
    </submittedName>
</protein>
<accession>A0A0B7IVW8</accession>
<organism evidence="6 7">
    <name type="scientific">Candidatus Methylopumilus turicensis</name>
    <dbReference type="NCBI Taxonomy" id="1581680"/>
    <lineage>
        <taxon>Bacteria</taxon>
        <taxon>Pseudomonadati</taxon>
        <taxon>Pseudomonadota</taxon>
        <taxon>Betaproteobacteria</taxon>
        <taxon>Nitrosomonadales</taxon>
        <taxon>Methylophilaceae</taxon>
        <taxon>Candidatus Methylopumilus</taxon>
    </lineage>
</organism>
<dbReference type="InterPro" id="IPR002104">
    <property type="entry name" value="Integrase_catalytic"/>
</dbReference>
<sequence>MAQAKTLSQAEIDQVLRYVSKSRYAGRNRCLILTSFWSGMRVAEIANLKMRDVLNEDHTIKTEIRLSAEQTKGNEARVVFIPQKLRDEFASYLKTRKIFNPEIPFFHSSNRLGFTPNTLCQWFFWTYKRSGLNNASSHSGRRSFITSLATKGVGVRVLASLAGHKSIAVTQRYIDVNDEMKRNAVELI</sequence>
<evidence type="ECO:0000256" key="1">
    <source>
        <dbReference type="ARBA" id="ARBA00008857"/>
    </source>
</evidence>
<keyword evidence="4" id="KW-0233">DNA recombination</keyword>
<dbReference type="InterPro" id="IPR013762">
    <property type="entry name" value="Integrase-like_cat_sf"/>
</dbReference>
<feature type="domain" description="Tyr recombinase" evidence="5">
    <location>
        <begin position="2"/>
        <end position="186"/>
    </location>
</feature>
<dbReference type="PANTHER" id="PTHR30349:SF41">
    <property type="entry name" value="INTEGRASE_RECOMBINASE PROTEIN MJ0367-RELATED"/>
    <property type="match status" value="1"/>
</dbReference>
<evidence type="ECO:0000313" key="6">
    <source>
        <dbReference type="EMBL" id="CEN56477.1"/>
    </source>
</evidence>
<comment type="similarity">
    <text evidence="1">Belongs to the 'phage' integrase family.</text>
</comment>
<dbReference type="STRING" id="1581680.BN1209_1439"/>
<evidence type="ECO:0000313" key="7">
    <source>
        <dbReference type="Proteomes" id="UP000056322"/>
    </source>
</evidence>
<evidence type="ECO:0000256" key="2">
    <source>
        <dbReference type="ARBA" id="ARBA00022908"/>
    </source>
</evidence>
<dbReference type="GO" id="GO:0003677">
    <property type="term" value="F:DNA binding"/>
    <property type="evidence" value="ECO:0007669"/>
    <property type="project" value="UniProtKB-KW"/>
</dbReference>